<dbReference type="PANTHER" id="PTHR31859">
    <property type="entry name" value="TETRATRICOPEPTIDE REPEAT PROTEIN 39 FAMILY MEMBER"/>
    <property type="match status" value="1"/>
</dbReference>
<sequence>MARLASWFRAEEPKAESSPSAPSTPKPKPKSKEDVWAEEISSLEDAFSAADLIIDDQMDLAESRLKSSPNSCFHQLSLAVILFIRSILGVEKDVMAMASAQLNDCETRALADQKRAQKEFAGCADAEGKGKCGVYPPGTEYALINAEAMLMGAVVGVLHESLTEGIKSFYKLRKAYFALEAIIQMDVNATQGGAPPTATKPLAEQFAEDRMPGTFGDDEFRDSDEDGAPDPALEGGDSRSTSGSSPSSPSPASTPSSLDPPTSTLPPKTAADSGVFTNPRDVFIHSGAYMCHGTLLFLFTLVPPALSRLLSIIGFKGDRERGIRMLWESTAFPNVHGAIAAIVILSYYNGLLGLADILPPANLYDEDAEVVGPPVEKCRELLVRLRARYPNSGFWYLEQSRMHANARRLENALTCLREMPPSNMKQMDALRTFEMGLVATFAMDWTLMRDSFHACLDLSDWSRTMYLYFEGCAEVELYRDAVHRGDAAEAAARKKAAEEVFARAPETAGKKKFLAKQLPFEVFTLRKLKKWEARAKELGIGLVDAIGVSPAQEMLYLWGGGRRHDAEQAERALGYLEWGRCTAGEEALGKIRGEEEEAVRSVCRASLLRVLGRVGEARGELEGVLKLDRSNFKGPTKDDYILPCAHYEMGALAWTEAIGTPTGGLSASLGHLDLSGGETQTEKKTDEKGDGEKEAGEKEGAVEDGEGDVDPDEFRKKKIAECQASLDKAAAWEAFVLDARCGMKVQTGIETLKWYRKRMGWA</sequence>
<organism evidence="6 7">
    <name type="scientific">Cephalotrichum gorgonifer</name>
    <dbReference type="NCBI Taxonomy" id="2041049"/>
    <lineage>
        <taxon>Eukaryota</taxon>
        <taxon>Fungi</taxon>
        <taxon>Dikarya</taxon>
        <taxon>Ascomycota</taxon>
        <taxon>Pezizomycotina</taxon>
        <taxon>Sordariomycetes</taxon>
        <taxon>Hypocreomycetidae</taxon>
        <taxon>Microascales</taxon>
        <taxon>Microascaceae</taxon>
        <taxon>Cephalotrichum</taxon>
    </lineage>
</organism>
<feature type="region of interest" description="Disordered" evidence="5">
    <location>
        <begin position="210"/>
        <end position="272"/>
    </location>
</feature>
<feature type="region of interest" description="Disordered" evidence="5">
    <location>
        <begin position="1"/>
        <end position="35"/>
    </location>
</feature>
<proteinExistence type="predicted"/>
<reference evidence="6" key="1">
    <citation type="submission" date="2018-03" db="EMBL/GenBank/DDBJ databases">
        <authorList>
            <person name="Guldener U."/>
        </authorList>
    </citation>
    <scope>NUCLEOTIDE SEQUENCE</scope>
</reference>
<protein>
    <recommendedName>
        <fullName evidence="2">Inclusion body clearance protein IML2</fullName>
    </recommendedName>
    <alternativeName>
        <fullName evidence="3">Inclusion body clearance protein iml2</fullName>
    </alternativeName>
</protein>
<evidence type="ECO:0000313" key="6">
    <source>
        <dbReference type="EMBL" id="SPO04074.1"/>
    </source>
</evidence>
<name>A0AAE8N283_9PEZI</name>
<dbReference type="Proteomes" id="UP001187682">
    <property type="component" value="Unassembled WGS sequence"/>
</dbReference>
<dbReference type="GO" id="GO:0005634">
    <property type="term" value="C:nucleus"/>
    <property type="evidence" value="ECO:0007669"/>
    <property type="project" value="TreeGrafter"/>
</dbReference>
<gene>
    <name evidence="6" type="ORF">DNG_06757</name>
</gene>
<dbReference type="GO" id="GO:0005829">
    <property type="term" value="C:cytosol"/>
    <property type="evidence" value="ECO:0007669"/>
    <property type="project" value="TreeGrafter"/>
</dbReference>
<dbReference type="Pfam" id="PF10300">
    <property type="entry name" value="Iml2-TPR_39"/>
    <property type="match status" value="1"/>
</dbReference>
<evidence type="ECO:0000256" key="5">
    <source>
        <dbReference type="SAM" id="MobiDB-lite"/>
    </source>
</evidence>
<comment type="subunit">
    <text evidence="1">Interacts with lipid droplet proteins.</text>
</comment>
<feature type="region of interest" description="Disordered" evidence="5">
    <location>
        <begin position="669"/>
        <end position="712"/>
    </location>
</feature>
<keyword evidence="7" id="KW-1185">Reference proteome</keyword>
<comment type="function">
    <text evidence="4">Inclusion body (IB) resident protein that interacts strongly with lipid droplet (LD) proteins. Involved in LD-mediated IB clearing after protein folding stress, probably by enabling access to the IBs of an LD-stored soluble sterol derivative that acts as a chaperone in inclusion clearing.</text>
</comment>
<accession>A0AAE8N283</accession>
<dbReference type="GO" id="GO:0005741">
    <property type="term" value="C:mitochondrial outer membrane"/>
    <property type="evidence" value="ECO:0007669"/>
    <property type="project" value="TreeGrafter"/>
</dbReference>
<comment type="caution">
    <text evidence="6">The sequence shown here is derived from an EMBL/GenBank/DDBJ whole genome shotgun (WGS) entry which is preliminary data.</text>
</comment>
<dbReference type="EMBL" id="ONZQ02000009">
    <property type="protein sequence ID" value="SPO04074.1"/>
    <property type="molecule type" value="Genomic_DNA"/>
</dbReference>
<feature type="compositionally biased region" description="Acidic residues" evidence="5">
    <location>
        <begin position="216"/>
        <end position="228"/>
    </location>
</feature>
<dbReference type="PANTHER" id="PTHR31859:SF1">
    <property type="entry name" value="TETRATRICOPEPTIDE REPEAT PROTEIN 39C"/>
    <property type="match status" value="1"/>
</dbReference>
<evidence type="ECO:0000256" key="2">
    <source>
        <dbReference type="ARBA" id="ARBA00018424"/>
    </source>
</evidence>
<feature type="compositionally biased region" description="Basic and acidic residues" evidence="5">
    <location>
        <begin position="680"/>
        <end position="701"/>
    </location>
</feature>
<evidence type="ECO:0000256" key="1">
    <source>
        <dbReference type="ARBA" id="ARBA00011408"/>
    </source>
</evidence>
<dbReference type="AlphaFoldDB" id="A0AAE8N283"/>
<evidence type="ECO:0000256" key="4">
    <source>
        <dbReference type="ARBA" id="ARBA00043897"/>
    </source>
</evidence>
<evidence type="ECO:0000313" key="7">
    <source>
        <dbReference type="Proteomes" id="UP001187682"/>
    </source>
</evidence>
<evidence type="ECO:0000256" key="3">
    <source>
        <dbReference type="ARBA" id="ARBA00019539"/>
    </source>
</evidence>
<dbReference type="InterPro" id="IPR019412">
    <property type="entry name" value="IML2/TPR_39"/>
</dbReference>
<feature type="compositionally biased region" description="Low complexity" evidence="5">
    <location>
        <begin position="238"/>
        <end position="267"/>
    </location>
</feature>
<feature type="compositionally biased region" description="Acidic residues" evidence="5">
    <location>
        <begin position="702"/>
        <end position="711"/>
    </location>
</feature>